<organism evidence="1 2">
    <name type="scientific">Citrobacter youngae ATCC 29220</name>
    <dbReference type="NCBI Taxonomy" id="500640"/>
    <lineage>
        <taxon>Bacteria</taxon>
        <taxon>Pseudomonadati</taxon>
        <taxon>Pseudomonadota</taxon>
        <taxon>Gammaproteobacteria</taxon>
        <taxon>Enterobacterales</taxon>
        <taxon>Enterobacteriaceae</taxon>
        <taxon>Citrobacter</taxon>
        <taxon>Citrobacter freundii complex</taxon>
    </lineage>
</organism>
<dbReference type="Proteomes" id="UP000003880">
    <property type="component" value="Unassembled WGS sequence"/>
</dbReference>
<evidence type="ECO:0000313" key="2">
    <source>
        <dbReference type="Proteomes" id="UP000003880"/>
    </source>
</evidence>
<dbReference type="HOGENOM" id="CLU_3267759_0_0_6"/>
<comment type="caution">
    <text evidence="1">The sequence shown here is derived from an EMBL/GenBank/DDBJ whole genome shotgun (WGS) entry which is preliminary data.</text>
</comment>
<reference evidence="1 2" key="1">
    <citation type="submission" date="2010-02" db="EMBL/GenBank/DDBJ databases">
        <authorList>
            <person name="Weinstock G."/>
            <person name="Sodergren E."/>
            <person name="Clifton S."/>
            <person name="Fulton L."/>
            <person name="Fulton B."/>
            <person name="Courtney L."/>
            <person name="Fronick C."/>
            <person name="Harrison M."/>
            <person name="Strong C."/>
            <person name="Farmer C."/>
            <person name="Delahaunty K."/>
            <person name="Markovic C."/>
            <person name="Hall O."/>
            <person name="Minx P."/>
            <person name="Tomlinson C."/>
            <person name="Mitreva M."/>
            <person name="Nelson J."/>
            <person name="Hou S."/>
            <person name="Wollam A."/>
            <person name="Pepin K.H."/>
            <person name="Johnson M."/>
            <person name="Bhonagiri V."/>
            <person name="Zhang X."/>
            <person name="Suruliraj S."/>
            <person name="Warren W."/>
            <person name="Chinwalla A."/>
            <person name="Mardis E.R."/>
            <person name="Wilson R.K."/>
        </authorList>
    </citation>
    <scope>NUCLEOTIDE SEQUENCE [LARGE SCALE GENOMIC DNA]</scope>
    <source>
        <strain evidence="1 2">ATCC 29220</strain>
    </source>
</reference>
<accession>D4BEN8</accession>
<gene>
    <name evidence="1" type="ORF">CIT292_09251</name>
</gene>
<dbReference type="AlphaFoldDB" id="D4BEN8"/>
<proteinExistence type="predicted"/>
<dbReference type="EMBL" id="ABWL02000016">
    <property type="protein sequence ID" value="EFE07367.1"/>
    <property type="molecule type" value="Genomic_DNA"/>
</dbReference>
<evidence type="ECO:0000313" key="1">
    <source>
        <dbReference type="EMBL" id="EFE07367.1"/>
    </source>
</evidence>
<sequence length="41" mass="4631">MFLIDINQFMPHGDGVKIITCGDGNNFLRGVQEVKIRGIRQ</sequence>
<name>D4BEN8_9ENTR</name>
<protein>
    <submittedName>
        <fullName evidence="1">Uncharacterized protein</fullName>
    </submittedName>
</protein>